<dbReference type="SUPFAM" id="SSF48452">
    <property type="entry name" value="TPR-like"/>
    <property type="match status" value="2"/>
</dbReference>
<evidence type="ECO:0000256" key="4">
    <source>
        <dbReference type="ARBA" id="ARBA00023187"/>
    </source>
</evidence>
<accession>A0A1D2VRM5</accession>
<proteinExistence type="predicted"/>
<dbReference type="GO" id="GO:0016740">
    <property type="term" value="F:transferase activity"/>
    <property type="evidence" value="ECO:0007669"/>
    <property type="project" value="UniProtKB-KW"/>
</dbReference>
<dbReference type="PANTHER" id="PTHR11246">
    <property type="entry name" value="PRE-MRNA SPLICING FACTOR"/>
    <property type="match status" value="1"/>
</dbReference>
<evidence type="ECO:0000256" key="2">
    <source>
        <dbReference type="ARBA" id="ARBA00022664"/>
    </source>
</evidence>
<dbReference type="InterPro" id="IPR045075">
    <property type="entry name" value="Syf1-like"/>
</dbReference>
<dbReference type="GO" id="GO:0046540">
    <property type="term" value="C:U4/U6 x U5 tri-snRNP complex"/>
    <property type="evidence" value="ECO:0007669"/>
    <property type="project" value="EnsemblFungi"/>
</dbReference>
<gene>
    <name evidence="8" type="ORF">ASCRUDRAFT_103874</name>
</gene>
<evidence type="ECO:0000259" key="7">
    <source>
        <dbReference type="Pfam" id="PF06424"/>
    </source>
</evidence>
<keyword evidence="9" id="KW-1185">Reference proteome</keyword>
<dbReference type="GO" id="GO:0045292">
    <property type="term" value="P:mRNA cis splicing, via spliceosome"/>
    <property type="evidence" value="ECO:0007669"/>
    <property type="project" value="EnsemblFungi"/>
</dbReference>
<evidence type="ECO:0000313" key="9">
    <source>
        <dbReference type="Proteomes" id="UP000095038"/>
    </source>
</evidence>
<dbReference type="EMBL" id="KV454475">
    <property type="protein sequence ID" value="ODV64261.1"/>
    <property type="molecule type" value="Genomic_DNA"/>
</dbReference>
<reference evidence="9" key="1">
    <citation type="submission" date="2016-05" db="EMBL/GenBank/DDBJ databases">
        <title>Comparative genomics of biotechnologically important yeasts.</title>
        <authorList>
            <consortium name="DOE Joint Genome Institute"/>
            <person name="Riley R."/>
            <person name="Haridas S."/>
            <person name="Wolfe K.H."/>
            <person name="Lopes M.R."/>
            <person name="Hittinger C.T."/>
            <person name="Goker M."/>
            <person name="Salamov A."/>
            <person name="Wisecaver J."/>
            <person name="Long T.M."/>
            <person name="Aerts A.L."/>
            <person name="Barry K."/>
            <person name="Choi C."/>
            <person name="Clum A."/>
            <person name="Coughlan A.Y."/>
            <person name="Deshpande S."/>
            <person name="Douglass A.P."/>
            <person name="Hanson S.J."/>
            <person name="Klenk H.-P."/>
            <person name="Labutti K."/>
            <person name="Lapidus A."/>
            <person name="Lindquist E."/>
            <person name="Lipzen A."/>
            <person name="Meier-Kolthoff J.P."/>
            <person name="Ohm R.A."/>
            <person name="Otillar R.P."/>
            <person name="Pangilinan J."/>
            <person name="Peng Y."/>
            <person name="Rokas A."/>
            <person name="Rosa C.A."/>
            <person name="Scheuner C."/>
            <person name="Sibirny A.A."/>
            <person name="Slot J.C."/>
            <person name="Stielow J.B."/>
            <person name="Sun H."/>
            <person name="Kurtzman C.P."/>
            <person name="Blackwell M."/>
            <person name="Grigoriev I.V."/>
            <person name="Jeffries T.W."/>
        </authorList>
    </citation>
    <scope>NUCLEOTIDE SEQUENCE [LARGE SCALE GENOMIC DNA]</scope>
    <source>
        <strain evidence="9">DSM 1968</strain>
    </source>
</reference>
<name>A0A1D2VRM5_9ASCO</name>
<dbReference type="PANTHER" id="PTHR11246:SF1">
    <property type="entry name" value="PRE-MRNA-PROCESSING FACTOR 6"/>
    <property type="match status" value="1"/>
</dbReference>
<dbReference type="AlphaFoldDB" id="A0A1D2VRM5"/>
<dbReference type="GeneID" id="30962216"/>
<feature type="compositionally biased region" description="Acidic residues" evidence="6">
    <location>
        <begin position="57"/>
        <end position="74"/>
    </location>
</feature>
<sequence length="991" mass="115506">MEKKSFLDMTAPSGYVAGIGRGASGFSTRSDIGSLGSALPNFNQNFEKFDTNTNNDNDNDDNNDDENYQDADEEGLLSTNLLDKDDREADEIYEKIEQRLQNRKIIPPNSNSTKSKKRKRSPSNSNEIIINNPQSINDINSQFQDLKRELATITDDQWLNLPEPGDLTKRNKRERDLLQSQQRSYAIPDSLITGLKNQNATDYMINPNENDQNQNQNQDQDQNVEFIKNQLDERTDFSLLSSSRIKILGAKLDNLDKNNTNKISLSSHDYLSNLDSNINKSILFDDQAIRDINKSRLIFKSLRKRDPYNVSNWISSAKIEIQSKNFKTAKKLLNQGCNLCKKDENIWLENINLNLNDLVLCKKMITEALSYNPKSEILWLKAYNLENELFDKRRIIRKALQQLKYNVNLWKISIDLESDDPEKEKLLSTALFLIPKSVDLWLQLFEIQKNIKSKRKILSDAFKSVPSSHKILIEICKLEESVLFENKNNTSKEDVFEIIQEKFNIGFSRLKNHKNSISRKDWLRNAMECENSNFILTCQVIINKTITLNIDQEVTKVITERKSKEINNGNVKNDNNNKNNDEIIALLKDDFDFALASSNFETSRSILLYIVHLYPTEVSIWKELMILEKNHSFNSDIYKTYQDSIKYNPEVSEFWLRYAKEKWINNEIEKSREILENAIIKLPQNEEIWLAAIKLESSNKYYDKALDLLSKARKGLTNNSQIWCKSIILERQLGNSDKALDLIEEGVKLLPKHDEFYIQKGKIFEEKQEFFKSKEAYKQGIENCPNSPLIWILYSKVIEKADKNIIRSRSMLDRGLIENKDNEDIWCEKIKLEIRNNIKDRSNIDSLISKALQVLPNSAKIWSLKIKFIKKKSQRKNIILKAMKETKNDPIILLSIGEYMLMDGKLDKAKSWFLKAINEDRSIGDCWVWLYLLLKEHGTKEEIEKFFQDFRKHENDISRGEHWVEAREKIQNFEKSNVELLEIVSKNLLSS</sequence>
<keyword evidence="8" id="KW-0808">Transferase</keyword>
<keyword evidence="2" id="KW-0507">mRNA processing</keyword>
<evidence type="ECO:0000256" key="5">
    <source>
        <dbReference type="ARBA" id="ARBA00023242"/>
    </source>
</evidence>
<feature type="region of interest" description="Disordered" evidence="6">
    <location>
        <begin position="43"/>
        <end position="74"/>
    </location>
</feature>
<dbReference type="InterPro" id="IPR011990">
    <property type="entry name" value="TPR-like_helical_dom_sf"/>
</dbReference>
<dbReference type="InterPro" id="IPR010491">
    <property type="entry name" value="PRP1_N"/>
</dbReference>
<keyword evidence="4" id="KW-0508">mRNA splicing</keyword>
<dbReference type="Pfam" id="PF06424">
    <property type="entry name" value="PRP1_N"/>
    <property type="match status" value="1"/>
</dbReference>
<dbReference type="SMART" id="SM00028">
    <property type="entry name" value="TPR"/>
    <property type="match status" value="4"/>
</dbReference>
<keyword evidence="3" id="KW-0677">Repeat</keyword>
<dbReference type="SMART" id="SM00386">
    <property type="entry name" value="HAT"/>
    <property type="match status" value="9"/>
</dbReference>
<dbReference type="GO" id="GO:0071013">
    <property type="term" value="C:catalytic step 2 spliceosome"/>
    <property type="evidence" value="ECO:0007669"/>
    <property type="project" value="TreeGrafter"/>
</dbReference>
<dbReference type="InParanoid" id="A0A1D2VRM5"/>
<dbReference type="InterPro" id="IPR019734">
    <property type="entry name" value="TPR_rpt"/>
</dbReference>
<dbReference type="OrthoDB" id="440128at2759"/>
<dbReference type="Gene3D" id="1.25.40.10">
    <property type="entry name" value="Tetratricopeptide repeat domain"/>
    <property type="match status" value="3"/>
</dbReference>
<dbReference type="InterPro" id="IPR003107">
    <property type="entry name" value="HAT"/>
</dbReference>
<dbReference type="RefSeq" id="XP_020050568.1">
    <property type="nucleotide sequence ID" value="XM_020188580.1"/>
</dbReference>
<evidence type="ECO:0000256" key="1">
    <source>
        <dbReference type="ARBA" id="ARBA00004123"/>
    </source>
</evidence>
<feature type="region of interest" description="Disordered" evidence="6">
    <location>
        <begin position="102"/>
        <end position="130"/>
    </location>
</feature>
<evidence type="ECO:0000313" key="8">
    <source>
        <dbReference type="EMBL" id="ODV64261.1"/>
    </source>
</evidence>
<keyword evidence="5" id="KW-0539">Nucleus</keyword>
<dbReference type="FunCoup" id="A0A1D2VRM5">
    <property type="interactions" value="459"/>
</dbReference>
<dbReference type="STRING" id="1344418.A0A1D2VRM5"/>
<dbReference type="Proteomes" id="UP000095038">
    <property type="component" value="Unassembled WGS sequence"/>
</dbReference>
<protein>
    <submittedName>
        <fullName evidence="8">Protein prenylyltransferase</fullName>
    </submittedName>
</protein>
<feature type="domain" description="PRP1 splicing factor N-terminal" evidence="7">
    <location>
        <begin position="11"/>
        <end position="170"/>
    </location>
</feature>
<comment type="subcellular location">
    <subcellularLocation>
        <location evidence="1">Nucleus</location>
    </subcellularLocation>
</comment>
<organism evidence="8 9">
    <name type="scientific">Ascoidea rubescens DSM 1968</name>
    <dbReference type="NCBI Taxonomy" id="1344418"/>
    <lineage>
        <taxon>Eukaryota</taxon>
        <taxon>Fungi</taxon>
        <taxon>Dikarya</taxon>
        <taxon>Ascomycota</taxon>
        <taxon>Saccharomycotina</taxon>
        <taxon>Saccharomycetes</taxon>
        <taxon>Ascoideaceae</taxon>
        <taxon>Ascoidea</taxon>
    </lineage>
</organism>
<dbReference type="GO" id="GO:0000244">
    <property type="term" value="P:spliceosomal tri-snRNP complex assembly"/>
    <property type="evidence" value="ECO:0007669"/>
    <property type="project" value="TreeGrafter"/>
</dbReference>
<evidence type="ECO:0000256" key="3">
    <source>
        <dbReference type="ARBA" id="ARBA00022737"/>
    </source>
</evidence>
<evidence type="ECO:0000256" key="6">
    <source>
        <dbReference type="SAM" id="MobiDB-lite"/>
    </source>
</evidence>